<keyword evidence="9" id="KW-1185">Reference proteome</keyword>
<feature type="domain" description="Glucose-methanol-choline oxidoreductase C-terminal" evidence="7">
    <location>
        <begin position="409"/>
        <end position="534"/>
    </location>
</feature>
<reference evidence="8" key="2">
    <citation type="journal article" date="2020" name="Microorganisms">
        <title>Osmotic Adaptation and Compatible Solute Biosynthesis of Phototrophic Bacteria as Revealed from Genome Analyses.</title>
        <authorList>
            <person name="Imhoff J.F."/>
            <person name="Rahn T."/>
            <person name="Kunzel S."/>
            <person name="Keller A."/>
            <person name="Neulinger S.C."/>
        </authorList>
    </citation>
    <scope>NUCLEOTIDE SEQUENCE</scope>
    <source>
        <strain evidence="8">DSM 11080</strain>
    </source>
</reference>
<accession>A0AAJ0U0L1</accession>
<gene>
    <name evidence="8" type="ORF">CKO40_01040</name>
</gene>
<dbReference type="GO" id="GO:0016614">
    <property type="term" value="F:oxidoreductase activity, acting on CH-OH group of donors"/>
    <property type="evidence" value="ECO:0007669"/>
    <property type="project" value="InterPro"/>
</dbReference>
<evidence type="ECO:0000259" key="7">
    <source>
        <dbReference type="Pfam" id="PF05199"/>
    </source>
</evidence>
<dbReference type="PANTHER" id="PTHR42784">
    <property type="entry name" value="PYRANOSE 2-OXIDASE"/>
    <property type="match status" value="1"/>
</dbReference>
<comment type="cofactor">
    <cofactor evidence="1">
        <name>FAD</name>
        <dbReference type="ChEBI" id="CHEBI:57692"/>
    </cofactor>
</comment>
<proteinExistence type="inferred from homology"/>
<comment type="similarity">
    <text evidence="2">Belongs to the GMC oxidoreductase family.</text>
</comment>
<evidence type="ECO:0000256" key="5">
    <source>
        <dbReference type="ARBA" id="ARBA00023002"/>
    </source>
</evidence>
<dbReference type="Pfam" id="PF05199">
    <property type="entry name" value="GMC_oxred_C"/>
    <property type="match status" value="1"/>
</dbReference>
<dbReference type="Gene3D" id="3.50.50.60">
    <property type="entry name" value="FAD/NAD(P)-binding domain"/>
    <property type="match status" value="2"/>
</dbReference>
<dbReference type="AlphaFoldDB" id="A0AAJ0U0L1"/>
<dbReference type="InterPro" id="IPR051473">
    <property type="entry name" value="P2Ox-like"/>
</dbReference>
<organism evidence="8 9">
    <name type="scientific">Halochromatium glycolicum</name>
    <dbReference type="NCBI Taxonomy" id="85075"/>
    <lineage>
        <taxon>Bacteria</taxon>
        <taxon>Pseudomonadati</taxon>
        <taxon>Pseudomonadota</taxon>
        <taxon>Gammaproteobacteria</taxon>
        <taxon>Chromatiales</taxon>
        <taxon>Chromatiaceae</taxon>
        <taxon>Halochromatium</taxon>
    </lineage>
</organism>
<keyword evidence="5" id="KW-0560">Oxidoreductase</keyword>
<dbReference type="InterPro" id="IPR007867">
    <property type="entry name" value="GMC_OxRtase_C"/>
</dbReference>
<dbReference type="EMBL" id="NRSJ01000001">
    <property type="protein sequence ID" value="MBK1703170.1"/>
    <property type="molecule type" value="Genomic_DNA"/>
</dbReference>
<evidence type="ECO:0000313" key="8">
    <source>
        <dbReference type="EMBL" id="MBK1703170.1"/>
    </source>
</evidence>
<keyword evidence="3" id="KW-0285">Flavoprotein</keyword>
<name>A0AAJ0U0L1_9GAMM</name>
<keyword evidence="4" id="KW-0274">FAD</keyword>
<dbReference type="SUPFAM" id="SSF51905">
    <property type="entry name" value="FAD/NAD(P)-binding domain"/>
    <property type="match status" value="1"/>
</dbReference>
<feature type="domain" description="FAD dependent oxidoreductase" evidence="6">
    <location>
        <begin position="17"/>
        <end position="293"/>
    </location>
</feature>
<reference evidence="8" key="1">
    <citation type="submission" date="2017-08" db="EMBL/GenBank/DDBJ databases">
        <authorList>
            <person name="Imhoff J.F."/>
            <person name="Rahn T."/>
            <person name="Kuenzel S."/>
            <person name="Neulinger S.C."/>
        </authorList>
    </citation>
    <scope>NUCLEOTIDE SEQUENCE</scope>
    <source>
        <strain evidence="8">DSM 11080</strain>
    </source>
</reference>
<dbReference type="InterPro" id="IPR036188">
    <property type="entry name" value="FAD/NAD-bd_sf"/>
</dbReference>
<evidence type="ECO:0000256" key="1">
    <source>
        <dbReference type="ARBA" id="ARBA00001974"/>
    </source>
</evidence>
<dbReference type="Proteomes" id="UP001296776">
    <property type="component" value="Unassembled WGS sequence"/>
</dbReference>
<dbReference type="InterPro" id="IPR006076">
    <property type="entry name" value="FAD-dep_OxRdtase"/>
</dbReference>
<evidence type="ECO:0000256" key="2">
    <source>
        <dbReference type="ARBA" id="ARBA00010790"/>
    </source>
</evidence>
<sequence length="567" mass="63568">MIEDAYHIQRDSVLRCDLCIVGAGPAGITLALELGESGRSVIVLEAGGRNHAGKSLDLYRGELVDPAYHLPTQKARYRQLGGTSALWGGRCVPYDAIDFEQRDYVRDSGWPIDRSDLDPYYRRAHVYCECGEFDYEATSALEGGELVEGLHDPDVSTDTIERWGPPTRFGKRYASQLQRLRNLRVLLNAACHHLRVAQTGGHIEALEVATLSGTTFEIRASRTVLAGGCLESTRLLLSSNARDGANLGEDSPWLGRGYMCHLNGVIARARFKPDVRVKFGYEIDRHGVYCRRRFWIPAAVQRRFRLLNSYFTLDRPLLEDADHRSSIMSLAFIVKTLAGKLESSDSTRSGKYELYWKHLRNVLAGSPEMLSVLPSWSRSRFLQERRMPSLLVKPKNNLFHIYFHAEQVPDMSSRIALSEERDALGQPRLMVDFRITDMDVDSLRRSHELLDTAFRKSGVGELEYNSDDVDDEIRAQKATLGHHIGSLRMAENSRQGVVDPECRVFGTANLYVASSAVFPTSSQANPTLTIVALAIRLADHLKGQPWESMDQRMMSPTSDNSAVAVHA</sequence>
<evidence type="ECO:0000313" key="9">
    <source>
        <dbReference type="Proteomes" id="UP001296776"/>
    </source>
</evidence>
<dbReference type="RefSeq" id="WP_200343885.1">
    <property type="nucleotide sequence ID" value="NZ_NRSJ01000001.1"/>
</dbReference>
<dbReference type="PANTHER" id="PTHR42784:SF1">
    <property type="entry name" value="PYRANOSE 2-OXIDASE"/>
    <property type="match status" value="1"/>
</dbReference>
<dbReference type="Pfam" id="PF01266">
    <property type="entry name" value="DAO"/>
    <property type="match status" value="1"/>
</dbReference>
<comment type="caution">
    <text evidence="8">The sequence shown here is derived from an EMBL/GenBank/DDBJ whole genome shotgun (WGS) entry which is preliminary data.</text>
</comment>
<evidence type="ECO:0000259" key="6">
    <source>
        <dbReference type="Pfam" id="PF01266"/>
    </source>
</evidence>
<protein>
    <recommendedName>
        <fullName evidence="10">Choline dehydrogenase</fullName>
    </recommendedName>
</protein>
<evidence type="ECO:0000256" key="3">
    <source>
        <dbReference type="ARBA" id="ARBA00022630"/>
    </source>
</evidence>
<evidence type="ECO:0000256" key="4">
    <source>
        <dbReference type="ARBA" id="ARBA00022827"/>
    </source>
</evidence>
<evidence type="ECO:0008006" key="10">
    <source>
        <dbReference type="Google" id="ProtNLM"/>
    </source>
</evidence>